<dbReference type="PANTHER" id="PTHR43031:SF1">
    <property type="entry name" value="PYRIDINE NUCLEOTIDE-DISULPHIDE OXIDOREDUCTASE"/>
    <property type="match status" value="1"/>
</dbReference>
<feature type="domain" description="Rhodanese" evidence="1">
    <location>
        <begin position="30"/>
        <end position="116"/>
    </location>
</feature>
<dbReference type="RefSeq" id="WP_109621140.1">
    <property type="nucleotide sequence ID" value="NZ_QGDO01000006.1"/>
</dbReference>
<keyword evidence="2" id="KW-0808">Transferase</keyword>
<dbReference type="PROSITE" id="PS50206">
    <property type="entry name" value="RHODANESE_3"/>
    <property type="match status" value="1"/>
</dbReference>
<dbReference type="InterPro" id="IPR001763">
    <property type="entry name" value="Rhodanese-like_dom"/>
</dbReference>
<name>A0A315Z6I2_SEDFL</name>
<dbReference type="OrthoDB" id="9808735at2"/>
<dbReference type="Pfam" id="PF00581">
    <property type="entry name" value="Rhodanese"/>
    <property type="match status" value="1"/>
</dbReference>
<dbReference type="AlphaFoldDB" id="A0A315Z6I2"/>
<evidence type="ECO:0000259" key="1">
    <source>
        <dbReference type="PROSITE" id="PS50206"/>
    </source>
</evidence>
<proteinExistence type="predicted"/>
<dbReference type="Gene3D" id="3.40.250.10">
    <property type="entry name" value="Rhodanese-like domain"/>
    <property type="match status" value="1"/>
</dbReference>
<organism evidence="2 3">
    <name type="scientific">Sediminitomix flava</name>
    <dbReference type="NCBI Taxonomy" id="379075"/>
    <lineage>
        <taxon>Bacteria</taxon>
        <taxon>Pseudomonadati</taxon>
        <taxon>Bacteroidota</taxon>
        <taxon>Cytophagia</taxon>
        <taxon>Cytophagales</taxon>
        <taxon>Flammeovirgaceae</taxon>
        <taxon>Sediminitomix</taxon>
    </lineage>
</organism>
<dbReference type="InterPro" id="IPR036873">
    <property type="entry name" value="Rhodanese-like_dom_sf"/>
</dbReference>
<dbReference type="PANTHER" id="PTHR43031">
    <property type="entry name" value="FAD-DEPENDENT OXIDOREDUCTASE"/>
    <property type="match status" value="1"/>
</dbReference>
<dbReference type="InterPro" id="IPR050229">
    <property type="entry name" value="GlpE_sulfurtransferase"/>
</dbReference>
<sequence>MLDFIKNLFGGGTTGFTELTSDEFEAALKDGQKKMILDVRSAFEFKDQKIHQALNVDIQHPDFDTKLAHFDHEKPVYVYCQSGSRGRKACRKLVQLGYKNIYNLKGGISQYDGKTV</sequence>
<dbReference type="CDD" id="cd00158">
    <property type="entry name" value="RHOD"/>
    <property type="match status" value="1"/>
</dbReference>
<keyword evidence="3" id="KW-1185">Reference proteome</keyword>
<comment type="caution">
    <text evidence="2">The sequence shown here is derived from an EMBL/GenBank/DDBJ whole genome shotgun (WGS) entry which is preliminary data.</text>
</comment>
<protein>
    <submittedName>
        <fullName evidence="2">Rhodanese-related sulfurtransferase</fullName>
    </submittedName>
</protein>
<dbReference type="Proteomes" id="UP000245535">
    <property type="component" value="Unassembled WGS sequence"/>
</dbReference>
<evidence type="ECO:0000313" key="2">
    <source>
        <dbReference type="EMBL" id="PWJ39264.1"/>
    </source>
</evidence>
<dbReference type="SMART" id="SM00450">
    <property type="entry name" value="RHOD"/>
    <property type="match status" value="1"/>
</dbReference>
<gene>
    <name evidence="2" type="ORF">BC781_106165</name>
</gene>
<evidence type="ECO:0000313" key="3">
    <source>
        <dbReference type="Proteomes" id="UP000245535"/>
    </source>
</evidence>
<dbReference type="GO" id="GO:0016740">
    <property type="term" value="F:transferase activity"/>
    <property type="evidence" value="ECO:0007669"/>
    <property type="project" value="UniProtKB-KW"/>
</dbReference>
<dbReference type="EMBL" id="QGDO01000006">
    <property type="protein sequence ID" value="PWJ39264.1"/>
    <property type="molecule type" value="Genomic_DNA"/>
</dbReference>
<reference evidence="2 3" key="1">
    <citation type="submission" date="2018-03" db="EMBL/GenBank/DDBJ databases">
        <title>Genomic Encyclopedia of Archaeal and Bacterial Type Strains, Phase II (KMG-II): from individual species to whole genera.</title>
        <authorList>
            <person name="Goeker M."/>
        </authorList>
    </citation>
    <scope>NUCLEOTIDE SEQUENCE [LARGE SCALE GENOMIC DNA]</scope>
    <source>
        <strain evidence="2 3">DSM 28229</strain>
    </source>
</reference>
<accession>A0A315Z6I2</accession>
<dbReference type="SUPFAM" id="SSF52821">
    <property type="entry name" value="Rhodanese/Cell cycle control phosphatase"/>
    <property type="match status" value="1"/>
</dbReference>